<reference evidence="1" key="1">
    <citation type="journal article" date="2020" name="Stud. Mycol.">
        <title>101 Dothideomycetes genomes: a test case for predicting lifestyles and emergence of pathogens.</title>
        <authorList>
            <person name="Haridas S."/>
            <person name="Albert R."/>
            <person name="Binder M."/>
            <person name="Bloem J."/>
            <person name="Labutti K."/>
            <person name="Salamov A."/>
            <person name="Andreopoulos B."/>
            <person name="Baker S."/>
            <person name="Barry K."/>
            <person name="Bills G."/>
            <person name="Bluhm B."/>
            <person name="Cannon C."/>
            <person name="Castanera R."/>
            <person name="Culley D."/>
            <person name="Daum C."/>
            <person name="Ezra D."/>
            <person name="Gonzalez J."/>
            <person name="Henrissat B."/>
            <person name="Kuo A."/>
            <person name="Liang C."/>
            <person name="Lipzen A."/>
            <person name="Lutzoni F."/>
            <person name="Magnuson J."/>
            <person name="Mondo S."/>
            <person name="Nolan M."/>
            <person name="Ohm R."/>
            <person name="Pangilinan J."/>
            <person name="Park H.-J."/>
            <person name="Ramirez L."/>
            <person name="Alfaro M."/>
            <person name="Sun H."/>
            <person name="Tritt A."/>
            <person name="Yoshinaga Y."/>
            <person name="Zwiers L.-H."/>
            <person name="Turgeon B."/>
            <person name="Goodwin S."/>
            <person name="Spatafora J."/>
            <person name="Crous P."/>
            <person name="Grigoriev I."/>
        </authorList>
    </citation>
    <scope>NUCLEOTIDE SEQUENCE</scope>
    <source>
        <strain evidence="1">CBS 109.77</strain>
    </source>
</reference>
<protein>
    <submittedName>
        <fullName evidence="1">Uncharacterized protein</fullName>
    </submittedName>
</protein>
<name>A0A6A6XJK0_9PLEO</name>
<dbReference type="EMBL" id="MU001833">
    <property type="protein sequence ID" value="KAF2796348.1"/>
    <property type="molecule type" value="Genomic_DNA"/>
</dbReference>
<dbReference type="SUPFAM" id="SSF56091">
    <property type="entry name" value="DNA ligase/mRNA capping enzyme, catalytic domain"/>
    <property type="match status" value="1"/>
</dbReference>
<evidence type="ECO:0000313" key="2">
    <source>
        <dbReference type="Proteomes" id="UP000799757"/>
    </source>
</evidence>
<evidence type="ECO:0000313" key="1">
    <source>
        <dbReference type="EMBL" id="KAF2796348.1"/>
    </source>
</evidence>
<organism evidence="1 2">
    <name type="scientific">Melanomma pulvis-pyrius CBS 109.77</name>
    <dbReference type="NCBI Taxonomy" id="1314802"/>
    <lineage>
        <taxon>Eukaryota</taxon>
        <taxon>Fungi</taxon>
        <taxon>Dikarya</taxon>
        <taxon>Ascomycota</taxon>
        <taxon>Pezizomycotina</taxon>
        <taxon>Dothideomycetes</taxon>
        <taxon>Pleosporomycetidae</taxon>
        <taxon>Pleosporales</taxon>
        <taxon>Melanommataceae</taxon>
        <taxon>Melanomma</taxon>
    </lineage>
</organism>
<dbReference type="Gene3D" id="3.30.470.30">
    <property type="entry name" value="DNA ligase/mRNA capping enzyme"/>
    <property type="match status" value="1"/>
</dbReference>
<gene>
    <name evidence="1" type="ORF">K505DRAFT_300420</name>
</gene>
<proteinExistence type="predicted"/>
<accession>A0A6A6XJK0</accession>
<dbReference type="OrthoDB" id="10005335at2759"/>
<keyword evidence="2" id="KW-1185">Reference proteome</keyword>
<dbReference type="AlphaFoldDB" id="A0A6A6XJK0"/>
<sequence length="353" mass="40080">MQETPPESTLYPKITNHIRDVIKRLRYKLRDPSNPEAKVTLEDPIPIVGTIKLHGTHADILVHSNNNIVLQSRNNPNLLPTSDNQGFAASMGQKRASILSLRDQYLARWKDLNRGQQIDETIPVTIAGEWIGEKIQKGVAISRLSRRFVTISVKINGSWVLDTLYSDIEAPHDDIYNIARGGIYTATLHTSDPQRTTAELEPLAEKIAARCPFAESFHVLGEGEGLVWKLVPYADDADLWFKTKGGKFKPTFAPAPKTPATDVAEKREAVARLARAWVGEQRLEQGWDYLREMGVERSLKGIGEFLKWVQNDVIVEERGYVQENEVDEGMLRMEIMKVAKPWFLERVEREEEE</sequence>
<dbReference type="Proteomes" id="UP000799757">
    <property type="component" value="Unassembled WGS sequence"/>
</dbReference>